<dbReference type="AlphaFoldDB" id="A0A6V7L3Z9"/>
<keyword evidence="2" id="KW-0472">Membrane</keyword>
<feature type="transmembrane region" description="Helical" evidence="2">
    <location>
        <begin position="35"/>
        <end position="58"/>
    </location>
</feature>
<evidence type="ECO:0000256" key="2">
    <source>
        <dbReference type="SAM" id="Phobius"/>
    </source>
</evidence>
<name>A0A6V7L3Z9_9HYME</name>
<dbReference type="InterPro" id="IPR029162">
    <property type="entry name" value="InaF-motif"/>
</dbReference>
<proteinExistence type="predicted"/>
<evidence type="ECO:0000313" key="3">
    <source>
        <dbReference type="EMBL" id="CAD1570883.1"/>
    </source>
</evidence>
<keyword evidence="2" id="KW-0812">Transmembrane</keyword>
<protein>
    <submittedName>
        <fullName evidence="3">Uncharacterized protein</fullName>
    </submittedName>
</protein>
<reference evidence="3" key="1">
    <citation type="submission" date="2020-07" db="EMBL/GenBank/DDBJ databases">
        <authorList>
            <person name="Ferguson B K."/>
        </authorList>
    </citation>
    <scope>NUCLEOTIDE SEQUENCE</scope>
    <source>
        <strain evidence="3">L06</strain>
    </source>
</reference>
<dbReference type="EMBL" id="CADCXW020000332">
    <property type="protein sequence ID" value="CAD1570883.1"/>
    <property type="molecule type" value="Genomic_DNA"/>
</dbReference>
<evidence type="ECO:0000256" key="1">
    <source>
        <dbReference type="SAM" id="MobiDB-lite"/>
    </source>
</evidence>
<accession>A0A6V7L3Z9</accession>
<organism evidence="3">
    <name type="scientific">Bracon brevicornis</name>
    <dbReference type="NCBI Taxonomy" id="1563983"/>
    <lineage>
        <taxon>Eukaryota</taxon>
        <taxon>Metazoa</taxon>
        <taxon>Ecdysozoa</taxon>
        <taxon>Arthropoda</taxon>
        <taxon>Hexapoda</taxon>
        <taxon>Insecta</taxon>
        <taxon>Pterygota</taxon>
        <taxon>Neoptera</taxon>
        <taxon>Endopterygota</taxon>
        <taxon>Hymenoptera</taxon>
        <taxon>Apocrita</taxon>
        <taxon>Ichneumonoidea</taxon>
        <taxon>Braconidae</taxon>
        <taxon>Braconinae</taxon>
        <taxon>Bracon</taxon>
    </lineage>
</organism>
<sequence>MSENGKEGANPAPNEAGKDVDIYENRKGLKKLIRIITVMAYLVSVSFVALVLSGYYIFLWQPPTPENLGLRAEPRVEYLMENPPTVARVSNRSISELTEKMNVFIKSGIYQRKMNKTKIGITRMQENITGNFLQAILKSKEHFETPTSAYKPDGKLDEMMDDVTTSTERYL</sequence>
<gene>
    <name evidence="3" type="ORF">BBRV_LOCUS96001</name>
</gene>
<dbReference type="PANTHER" id="PTHR34929:SF1">
    <property type="entry name" value="INAF MOTIF CONTAINING 2"/>
    <property type="match status" value="1"/>
</dbReference>
<dbReference type="PANTHER" id="PTHR34929">
    <property type="entry name" value="ZGC:153157"/>
    <property type="match status" value="1"/>
</dbReference>
<feature type="region of interest" description="Disordered" evidence="1">
    <location>
        <begin position="147"/>
        <end position="171"/>
    </location>
</feature>
<keyword evidence="2" id="KW-1133">Transmembrane helix</keyword>
<dbReference type="Pfam" id="PF15018">
    <property type="entry name" value="InaF-motif"/>
    <property type="match status" value="1"/>
</dbReference>